<feature type="compositionally biased region" description="Basic residues" evidence="1">
    <location>
        <begin position="132"/>
        <end position="141"/>
    </location>
</feature>
<organism evidence="3 4">
    <name type="scientific">Linum trigynum</name>
    <dbReference type="NCBI Taxonomy" id="586398"/>
    <lineage>
        <taxon>Eukaryota</taxon>
        <taxon>Viridiplantae</taxon>
        <taxon>Streptophyta</taxon>
        <taxon>Embryophyta</taxon>
        <taxon>Tracheophyta</taxon>
        <taxon>Spermatophyta</taxon>
        <taxon>Magnoliopsida</taxon>
        <taxon>eudicotyledons</taxon>
        <taxon>Gunneridae</taxon>
        <taxon>Pentapetalae</taxon>
        <taxon>rosids</taxon>
        <taxon>fabids</taxon>
        <taxon>Malpighiales</taxon>
        <taxon>Linaceae</taxon>
        <taxon>Linum</taxon>
    </lineage>
</organism>
<dbReference type="PANTHER" id="PTHR37610:SF97">
    <property type="entry name" value="RETROTRANSPOSON GAG DOMAIN-CONTAINING PROTEIN"/>
    <property type="match status" value="1"/>
</dbReference>
<evidence type="ECO:0000256" key="1">
    <source>
        <dbReference type="SAM" id="MobiDB-lite"/>
    </source>
</evidence>
<dbReference type="AlphaFoldDB" id="A0AAV2CCV6"/>
<accession>A0AAV2CCV6</accession>
<gene>
    <name evidence="3" type="ORF">LTRI10_LOCUS1584</name>
</gene>
<evidence type="ECO:0000313" key="3">
    <source>
        <dbReference type="EMBL" id="CAL1353706.1"/>
    </source>
</evidence>
<dbReference type="Pfam" id="PF14244">
    <property type="entry name" value="Retrotran_gag_3"/>
    <property type="match status" value="1"/>
</dbReference>
<dbReference type="Proteomes" id="UP001497516">
    <property type="component" value="Chromosome 1"/>
</dbReference>
<proteinExistence type="predicted"/>
<feature type="compositionally biased region" description="Basic and acidic residues" evidence="1">
    <location>
        <begin position="106"/>
        <end position="115"/>
    </location>
</feature>
<evidence type="ECO:0000313" key="4">
    <source>
        <dbReference type="Proteomes" id="UP001497516"/>
    </source>
</evidence>
<name>A0AAV2CCV6_9ROSI</name>
<feature type="compositionally biased region" description="Polar residues" evidence="1">
    <location>
        <begin position="116"/>
        <end position="131"/>
    </location>
</feature>
<protein>
    <recommendedName>
        <fullName evidence="2">Retrotransposon Copia-like N-terminal domain-containing protein</fullName>
    </recommendedName>
</protein>
<reference evidence="3 4" key="1">
    <citation type="submission" date="2024-04" db="EMBL/GenBank/DDBJ databases">
        <authorList>
            <person name="Fracassetti M."/>
        </authorList>
    </citation>
    <scope>NUCLEOTIDE SEQUENCE [LARGE SCALE GENOMIC DNA]</scope>
</reference>
<dbReference type="InterPro" id="IPR029472">
    <property type="entry name" value="Copia-like_N"/>
</dbReference>
<dbReference type="EMBL" id="OZ034813">
    <property type="protein sequence ID" value="CAL1353706.1"/>
    <property type="molecule type" value="Genomic_DNA"/>
</dbReference>
<feature type="region of interest" description="Disordered" evidence="1">
    <location>
        <begin position="106"/>
        <end position="141"/>
    </location>
</feature>
<feature type="domain" description="Retrotransposon Copia-like N-terminal" evidence="2">
    <location>
        <begin position="31"/>
        <end position="74"/>
    </location>
</feature>
<dbReference type="PANTHER" id="PTHR37610">
    <property type="entry name" value="CCHC-TYPE DOMAIN-CONTAINING PROTEIN"/>
    <property type="match status" value="1"/>
</dbReference>
<keyword evidence="4" id="KW-1185">Reference proteome</keyword>
<sequence>MATNNNENQDASASDPVSNTLYPMEDPYFLHSSEQPGSLLVGEKLAAINYNDYSRAMFNALAAKNKLGFLNGAIRETAETDPKRGAWVRNNIMILSWIQQSVEYDRKDTQQREDTQQSLVTENSTKYQQKGSKSKGARRTP</sequence>
<evidence type="ECO:0000259" key="2">
    <source>
        <dbReference type="Pfam" id="PF14244"/>
    </source>
</evidence>